<comment type="caution">
    <text evidence="1">The sequence shown here is derived from an EMBL/GenBank/DDBJ whole genome shotgun (WGS) entry which is preliminary data.</text>
</comment>
<organism evidence="1 2">
    <name type="scientific">Fusarium decemcellulare</name>
    <dbReference type="NCBI Taxonomy" id="57161"/>
    <lineage>
        <taxon>Eukaryota</taxon>
        <taxon>Fungi</taxon>
        <taxon>Dikarya</taxon>
        <taxon>Ascomycota</taxon>
        <taxon>Pezizomycotina</taxon>
        <taxon>Sordariomycetes</taxon>
        <taxon>Hypocreomycetidae</taxon>
        <taxon>Hypocreales</taxon>
        <taxon>Nectriaceae</taxon>
        <taxon>Fusarium</taxon>
        <taxon>Fusarium decemcellulare species complex</taxon>
    </lineage>
</organism>
<keyword evidence="2" id="KW-1185">Reference proteome</keyword>
<protein>
    <submittedName>
        <fullName evidence="1">Uncharacterized protein</fullName>
    </submittedName>
</protein>
<name>A0ACC1RZ72_9HYPO</name>
<evidence type="ECO:0000313" key="1">
    <source>
        <dbReference type="EMBL" id="KAJ3528747.1"/>
    </source>
</evidence>
<reference evidence="1" key="1">
    <citation type="submission" date="2022-08" db="EMBL/GenBank/DDBJ databases">
        <title>Genome Sequence of Fusarium decemcellulare.</title>
        <authorList>
            <person name="Buettner E."/>
        </authorList>
    </citation>
    <scope>NUCLEOTIDE SEQUENCE</scope>
    <source>
        <strain evidence="1">Babe19</strain>
    </source>
</reference>
<evidence type="ECO:0000313" key="2">
    <source>
        <dbReference type="Proteomes" id="UP001148629"/>
    </source>
</evidence>
<proteinExistence type="predicted"/>
<dbReference type="EMBL" id="JANRMS010001371">
    <property type="protein sequence ID" value="KAJ3528747.1"/>
    <property type="molecule type" value="Genomic_DNA"/>
</dbReference>
<sequence length="150" mass="16968">MRLLQVSGRASATSPPVQAALKEQELHSRVVAFVPFYTSLFNWRGIRAEALSWRCGLPETDFLTLFATYWQVAFDMDTPSFPKIDDKDRQWALYCGKGVTSAKSRSEYIFYANNWAPKTPLEEAGEDEASEVEGESESARSTLGRAIRKY</sequence>
<gene>
    <name evidence="1" type="ORF">NM208_g10063</name>
</gene>
<dbReference type="Proteomes" id="UP001148629">
    <property type="component" value="Unassembled WGS sequence"/>
</dbReference>
<accession>A0ACC1RZ72</accession>